<keyword evidence="1" id="KW-0812">Transmembrane</keyword>
<evidence type="ECO:0000313" key="3">
    <source>
        <dbReference type="Proteomes" id="UP000030647"/>
    </source>
</evidence>
<dbReference type="InterPro" id="IPR025699">
    <property type="entry name" value="ABC2_memb-like"/>
</dbReference>
<proteinExistence type="predicted"/>
<keyword evidence="1" id="KW-1133">Transmembrane helix</keyword>
<evidence type="ECO:0008006" key="4">
    <source>
        <dbReference type="Google" id="ProtNLM"/>
    </source>
</evidence>
<dbReference type="AlphaFoldDB" id="U4TQD2"/>
<sequence length="222" mass="23939">MHNAIKMMVLDCRAASNRNSIVYLFLVIDVLAVILFLTPVGDDSLFISFGALLGGTAMTLIVPFMAAAQRGLDALYALLPLRRRDIVNGHYLFGGLVAVSMGLNVMLLVGIMLLLQPSILTPEWLSRVIRFALMSPAMLLMMAAVEYPLLLRFGFDRAPQLVLLPLIGAGVGTGYLVSTGLQGIDLVSPQGVLAGTIVAVVVIAVFVVSLLLGRRLYERRSL</sequence>
<accession>U4TQD2</accession>
<gene>
    <name evidence="2" type="ORF">L248_1555</name>
</gene>
<keyword evidence="1" id="KW-0472">Membrane</keyword>
<evidence type="ECO:0000256" key="1">
    <source>
        <dbReference type="SAM" id="Phobius"/>
    </source>
</evidence>
<organism evidence="2 3">
    <name type="scientific">Schleiferilactobacillus shenzhenensis LY-73</name>
    <dbReference type="NCBI Taxonomy" id="1231336"/>
    <lineage>
        <taxon>Bacteria</taxon>
        <taxon>Bacillati</taxon>
        <taxon>Bacillota</taxon>
        <taxon>Bacilli</taxon>
        <taxon>Lactobacillales</taxon>
        <taxon>Lactobacillaceae</taxon>
        <taxon>Schleiferilactobacillus</taxon>
    </lineage>
</organism>
<name>U4TQD2_9LACO</name>
<dbReference type="Proteomes" id="UP000030647">
    <property type="component" value="Unassembled WGS sequence"/>
</dbReference>
<keyword evidence="3" id="KW-1185">Reference proteome</keyword>
<feature type="transmembrane region" description="Helical" evidence="1">
    <location>
        <begin position="21"/>
        <end position="40"/>
    </location>
</feature>
<feature type="transmembrane region" description="Helical" evidence="1">
    <location>
        <begin position="46"/>
        <end position="68"/>
    </location>
</feature>
<protein>
    <recommendedName>
        <fullName evidence="4">ABC-2 transporter permease</fullName>
    </recommendedName>
</protein>
<dbReference type="eggNOG" id="COG1835">
    <property type="taxonomic scope" value="Bacteria"/>
</dbReference>
<feature type="transmembrane region" description="Helical" evidence="1">
    <location>
        <begin position="193"/>
        <end position="213"/>
    </location>
</feature>
<reference evidence="3" key="1">
    <citation type="journal article" date="2013" name="Genome Announc.">
        <title>Whole-Genome Sequencing of Lactobacillus shenzhenensis Strain LY-73T.</title>
        <authorList>
            <person name="Lin Z."/>
            <person name="Liu Z."/>
            <person name="Yang R."/>
            <person name="Zou Y."/>
            <person name="Wan D."/>
            <person name="Chen J."/>
            <person name="Guo M."/>
            <person name="Zhao J."/>
            <person name="Fang C."/>
            <person name="Yang R."/>
            <person name="Liu F."/>
        </authorList>
    </citation>
    <scope>NUCLEOTIDE SEQUENCE [LARGE SCALE GENOMIC DNA]</scope>
    <source>
        <strain evidence="3">LY-73</strain>
    </source>
</reference>
<feature type="transmembrane region" description="Helical" evidence="1">
    <location>
        <begin position="161"/>
        <end position="181"/>
    </location>
</feature>
<dbReference type="Pfam" id="PF13346">
    <property type="entry name" value="ABC2_membrane_5"/>
    <property type="match status" value="1"/>
</dbReference>
<feature type="transmembrane region" description="Helical" evidence="1">
    <location>
        <begin position="128"/>
        <end position="149"/>
    </location>
</feature>
<dbReference type="EMBL" id="KI271604">
    <property type="protein sequence ID" value="ERL64113.1"/>
    <property type="molecule type" value="Genomic_DNA"/>
</dbReference>
<feature type="transmembrane region" description="Helical" evidence="1">
    <location>
        <begin position="89"/>
        <end position="116"/>
    </location>
</feature>
<dbReference type="RefSeq" id="WP_022530562.1">
    <property type="nucleotide sequence ID" value="NZ_KI271604.1"/>
</dbReference>
<dbReference type="OrthoDB" id="2327619at2"/>
<evidence type="ECO:0000313" key="2">
    <source>
        <dbReference type="EMBL" id="ERL64113.1"/>
    </source>
</evidence>
<dbReference type="STRING" id="1231336.L248_1555"/>
<dbReference type="HOGENOM" id="CLU_1287477_0_0_9"/>